<dbReference type="InterPro" id="IPR000073">
    <property type="entry name" value="AB_hydrolase_1"/>
</dbReference>
<dbReference type="GO" id="GO:0016020">
    <property type="term" value="C:membrane"/>
    <property type="evidence" value="ECO:0007669"/>
    <property type="project" value="TreeGrafter"/>
</dbReference>
<keyword evidence="3" id="KW-1185">Reference proteome</keyword>
<evidence type="ECO:0000313" key="3">
    <source>
        <dbReference type="Proteomes" id="UP000324194"/>
    </source>
</evidence>
<proteinExistence type="predicted"/>
<accession>A0A5E4PFH6</accession>
<dbReference type="RefSeq" id="WP_172622746.1">
    <property type="nucleotide sequence ID" value="NZ_LR699119.1"/>
</dbReference>
<dbReference type="PANTHER" id="PTHR43798">
    <property type="entry name" value="MONOACYLGLYCEROL LIPASE"/>
    <property type="match status" value="1"/>
</dbReference>
<dbReference type="Pfam" id="PF00561">
    <property type="entry name" value="Abhydrolase_1"/>
    <property type="match status" value="1"/>
</dbReference>
<dbReference type="AlphaFoldDB" id="A0A5E4PFH6"/>
<dbReference type="PRINTS" id="PR00111">
    <property type="entry name" value="ABHYDROLASE"/>
</dbReference>
<dbReference type="KEGG" id="asip:AQUSIP_10330"/>
<dbReference type="GO" id="GO:0046464">
    <property type="term" value="P:acylglycerol catabolic process"/>
    <property type="evidence" value="ECO:0007669"/>
    <property type="project" value="TreeGrafter"/>
</dbReference>
<evidence type="ECO:0000313" key="2">
    <source>
        <dbReference type="EMBL" id="VVC75739.1"/>
    </source>
</evidence>
<protein>
    <submittedName>
        <fullName evidence="2">2-succinyl-6-hydroxy-2, 4-cyclohexadiene-1-carboxylate synthase</fullName>
    </submittedName>
</protein>
<feature type="domain" description="AB hydrolase-1" evidence="1">
    <location>
        <begin position="47"/>
        <end position="279"/>
    </location>
</feature>
<evidence type="ECO:0000259" key="1">
    <source>
        <dbReference type="Pfam" id="PF00561"/>
    </source>
</evidence>
<dbReference type="Proteomes" id="UP000324194">
    <property type="component" value="Chromosome 1"/>
</dbReference>
<sequence length="292" mass="31799">MKNWLLILFMLIGSISYAGSVPTFYGPMKKANMGNASISYFRFGHGKPLLLMTGHGDTMMMWHPAFLKQLSKNHEIIMFDYPGIGKSSIQGAYPNRMEQLSSLIRSFMKAQKLHKPDMLGFSMGGSLLLYMTANNGVDFDHVIVVGAKAGGKKTVTPDPKYFNMLSDPSISPDVAVKTLLFPADAAKQADAYLKIVSGLPQEKMDGAALKAQAEAVTDENTGPGIWDQLPGIKNKVMVLSGTDDVLAPVQNAVLITEAIPGAWLVRIQGAGHGILFQDPEYMSEIIELFLKS</sequence>
<name>A0A5E4PFH6_9COXI</name>
<gene>
    <name evidence="2" type="primary">menH_1</name>
    <name evidence="2" type="ORF">AQUSIP_10330</name>
</gene>
<dbReference type="SUPFAM" id="SSF53474">
    <property type="entry name" value="alpha/beta-Hydrolases"/>
    <property type="match status" value="1"/>
</dbReference>
<reference evidence="2 3" key="1">
    <citation type="submission" date="2019-08" db="EMBL/GenBank/DDBJ databases">
        <authorList>
            <person name="Guy L."/>
        </authorList>
    </citation>
    <scope>NUCLEOTIDE SEQUENCE [LARGE SCALE GENOMIC DNA]</scope>
    <source>
        <strain evidence="2 3">SGT-108</strain>
    </source>
</reference>
<dbReference type="EMBL" id="LR699119">
    <property type="protein sequence ID" value="VVC75739.1"/>
    <property type="molecule type" value="Genomic_DNA"/>
</dbReference>
<dbReference type="InterPro" id="IPR029058">
    <property type="entry name" value="AB_hydrolase_fold"/>
</dbReference>
<dbReference type="GO" id="GO:0047372">
    <property type="term" value="F:monoacylglycerol lipase activity"/>
    <property type="evidence" value="ECO:0007669"/>
    <property type="project" value="TreeGrafter"/>
</dbReference>
<dbReference type="InterPro" id="IPR050266">
    <property type="entry name" value="AB_hydrolase_sf"/>
</dbReference>
<dbReference type="Gene3D" id="3.40.50.1820">
    <property type="entry name" value="alpha/beta hydrolase"/>
    <property type="match status" value="1"/>
</dbReference>
<organism evidence="2 3">
    <name type="scientific">Aquicella siphonis</name>
    <dbReference type="NCBI Taxonomy" id="254247"/>
    <lineage>
        <taxon>Bacteria</taxon>
        <taxon>Pseudomonadati</taxon>
        <taxon>Pseudomonadota</taxon>
        <taxon>Gammaproteobacteria</taxon>
        <taxon>Legionellales</taxon>
        <taxon>Coxiellaceae</taxon>
        <taxon>Aquicella</taxon>
    </lineage>
</organism>
<dbReference type="PANTHER" id="PTHR43798:SF5">
    <property type="entry name" value="MONOACYLGLYCEROL LIPASE ABHD6"/>
    <property type="match status" value="1"/>
</dbReference>